<accession>A0A0K1R1D2</accession>
<evidence type="ECO:0000313" key="4">
    <source>
        <dbReference type="Proteomes" id="UP000100290"/>
    </source>
</evidence>
<dbReference type="Proteomes" id="UP000100290">
    <property type="component" value="Segment"/>
</dbReference>
<proteinExistence type="predicted"/>
<organism evidence="3 4">
    <name type="scientific">Testudinid alphaherpesvirus 3</name>
    <dbReference type="NCBI Taxonomy" id="2560801"/>
    <lineage>
        <taxon>Viruses</taxon>
        <taxon>Duplodnaviria</taxon>
        <taxon>Heunggongvirae</taxon>
        <taxon>Peploviricota</taxon>
        <taxon>Herviviricetes</taxon>
        <taxon>Herpesvirales</taxon>
        <taxon>Orthoherpesviridae</taxon>
        <taxon>Alphaherpesvirinae</taxon>
        <taxon>Scutavirus</taxon>
        <taxon>Scutavirus testudinidalpha3</taxon>
    </lineage>
</organism>
<evidence type="ECO:0000313" key="1">
    <source>
        <dbReference type="EMBL" id="AIU39249.1"/>
    </source>
</evidence>
<dbReference type="GO" id="GO:0004386">
    <property type="term" value="F:helicase activity"/>
    <property type="evidence" value="ECO:0007669"/>
    <property type="project" value="UniProtKB-KW"/>
</dbReference>
<dbReference type="Proteomes" id="UP000208106">
    <property type="component" value="Segment"/>
</dbReference>
<evidence type="ECO:0000313" key="2">
    <source>
        <dbReference type="EMBL" id="AIU39359.1"/>
    </source>
</evidence>
<dbReference type="Pfam" id="PF03121">
    <property type="entry name" value="Herpes_UL52"/>
    <property type="match status" value="1"/>
</dbReference>
<protein>
    <submittedName>
        <fullName evidence="3">DNA primase</fullName>
    </submittedName>
    <submittedName>
        <fullName evidence="1">Helicase-primase primase subunit</fullName>
    </submittedName>
</protein>
<gene>
    <name evidence="3" type="primary">ORF72</name>
    <name evidence="1" type="synonym">UL52</name>
</gene>
<dbReference type="EMBL" id="KT008627">
    <property type="protein sequence ID" value="AKV40719.1"/>
    <property type="molecule type" value="Genomic_DNA"/>
</dbReference>
<keyword evidence="1" id="KW-0378">Hydrolase</keyword>
<dbReference type="OrthoDB" id="917at10239"/>
<keyword evidence="5" id="KW-1185">Reference proteome</keyword>
<keyword evidence="1" id="KW-0547">Nucleotide-binding</keyword>
<evidence type="ECO:0000313" key="6">
    <source>
        <dbReference type="Proteomes" id="UP000240599"/>
    </source>
</evidence>
<reference evidence="3 4" key="2">
    <citation type="journal article" date="2015" name="PLoS ONE">
        <title>A Genomic Approach to Unravel Host-Pathogen Interaction in Chelonians: The Example of Testudinid Herpesvirus 3.</title>
        <authorList>
            <person name="Origgi F.C."/>
            <person name="Tecilla M."/>
            <person name="Pilo P."/>
            <person name="Aloisio F."/>
            <person name="Otten P."/>
            <person name="Aguilar-Bultet L."/>
            <person name="Sattler U."/>
            <person name="Roccabianca P."/>
            <person name="Romero C.H."/>
            <person name="Bloom D.C."/>
            <person name="Jacobson E.R."/>
        </authorList>
    </citation>
    <scope>NUCLEOTIDE SEQUENCE [LARGE SCALE GENOMIC DNA]</scope>
    <source>
        <strain evidence="3">US1976/98</strain>
    </source>
</reference>
<dbReference type="KEGG" id="vg:26122528"/>
<sequence>MAEEIHVVYSVGGYVEIYSIWLLLGKAFRDELYIVCHDYTSRPIGESLVISFCLLTNRGAGDDIQRVAPVFICTFTGTGVAAILSHLYTGTPVPTQLLLDYLNIQETFKIHADCIWGMQVGFTKAKDVDYNAIRTDKSAFACLVLEHEEWVISVFRRSYNVFINPFWFVSKFGPSEKSLVVAMRYYLLDCTFDKSVPDSYDLQGIKDVIQTFDYPGEPNASGLCVSEIMTFAHLSEFFCGSVYVRERAVDEFVNYFRTKIRVDREQFAYMHGLIDKYRGVLKTGNAEFINYLYLAHFECYNKPMLRTHLNNTRYSNIDRYTTTDGIGGKAYESFFKHMAEQFNIVSYVKNNVRRVIRELPDEIADAMIREKTYRVSYDPNDLQGPEFCGVYGTKTELEHILYRLDDKLAHTGFSLMAGDGKEGDSIVKKLLTLASANARISSSGATPLDIFIGHRVNGPLPVYRILSTRNQHSFAVVEKEPWQKRVLGEFCLARLTDHPTELSELDNFLTNDCYFPQELFSREETLDQFYLNRNELFNRRLVVVNLVFDLDFELRGPVSRRYVFEMMRGIRACLLEVVCVILELDWEPLERDSHPVYFFKTTCPDNESEDEGMNEINMDAPCGCSKKMGYRMIMPLPAPYCILGEDVMTNLAKLVQKAILMDGPLVRLLDKCLTSFEFIDVGVYGHGRSLRHPFSYKVSPEGVLHGRLLPYFIVPPKCKHLHDFIIQHLDPRNLLFHALPTSNLRPTRVLCELHGVEENYIVKKAKKNHLEHFPHRSTLTALLIGHQVEYGSESDVLQFLETVALEKVRRYIEHHYPTKISEYSSVTLSCVIKSDTYCLCSVSAGRYGYNFSCVKYNHSKNSKTVRIYLALSITAQNKLCVSLLSQCFATKCGANSLQTLFSLGLS</sequence>
<dbReference type="EMBL" id="KM924293">
    <property type="protein sequence ID" value="AIU39359.1"/>
    <property type="molecule type" value="Genomic_DNA"/>
</dbReference>
<dbReference type="Proteomes" id="UP000240599">
    <property type="component" value="Segment"/>
</dbReference>
<evidence type="ECO:0000313" key="3">
    <source>
        <dbReference type="EMBL" id="AKV40719.1"/>
    </source>
</evidence>
<reference evidence="5 6" key="1">
    <citation type="journal article" date="2015" name="J. Virol.">
        <title>The Genome of a Tortoise Herpesvirus (Testudinid Herpesvirus 3) Has a Novel Structure and Contains a Large Region That Is Not Required for Replication In Vitro or Virulence In Vivo.</title>
        <authorList>
            <person name="Gandar F."/>
            <person name="Wilkie G.S."/>
            <person name="Gatherer D."/>
            <person name="Kerr K."/>
            <person name="Marlier D."/>
            <person name="Diez M."/>
            <person name="Marschang R.E."/>
            <person name="Mast J."/>
            <person name="Dewals B.G."/>
            <person name="Davison A.J."/>
            <person name="Vanderplasschen A.F."/>
        </authorList>
    </citation>
    <scope>NUCLEOTIDE SEQUENCE [LARGE SCALE GENOMIC DNA]</scope>
    <source>
        <strain evidence="1 5">1976</strain>
        <strain evidence="2 6">4295/7R</strain>
    </source>
</reference>
<keyword evidence="1" id="KW-0067">ATP-binding</keyword>
<dbReference type="EMBL" id="KM924292">
    <property type="protein sequence ID" value="AIU39249.1"/>
    <property type="molecule type" value="Genomic_DNA"/>
</dbReference>
<keyword evidence="1" id="KW-0347">Helicase</keyword>
<evidence type="ECO:0000313" key="5">
    <source>
        <dbReference type="Proteomes" id="UP000208106"/>
    </source>
</evidence>
<name>A0A0K1R1D2_9ALPH</name>